<keyword evidence="3" id="KW-1185">Reference proteome</keyword>
<evidence type="ECO:0000313" key="3">
    <source>
        <dbReference type="Proteomes" id="UP000310189"/>
    </source>
</evidence>
<dbReference type="GO" id="GO:0005634">
    <property type="term" value="C:nucleus"/>
    <property type="evidence" value="ECO:0007669"/>
    <property type="project" value="TreeGrafter"/>
</dbReference>
<evidence type="ECO:0000256" key="1">
    <source>
        <dbReference type="ARBA" id="ARBA00034736"/>
    </source>
</evidence>
<dbReference type="InterPro" id="IPR016024">
    <property type="entry name" value="ARM-type_fold"/>
</dbReference>
<dbReference type="Pfam" id="PF10521">
    <property type="entry name" value="Tti2"/>
    <property type="match status" value="1"/>
</dbReference>
<dbReference type="OrthoDB" id="6417021at2759"/>
<dbReference type="PANTHER" id="PTHR32226">
    <property type="entry name" value="TELO2-INTERACTING PROTEIN 2"/>
    <property type="match status" value="1"/>
</dbReference>
<dbReference type="Proteomes" id="UP000310189">
    <property type="component" value="Unassembled WGS sequence"/>
</dbReference>
<dbReference type="SUPFAM" id="SSF48371">
    <property type="entry name" value="ARM repeat"/>
    <property type="match status" value="1"/>
</dbReference>
<dbReference type="GO" id="GO:0110078">
    <property type="term" value="C:TTT Hsp90 cochaperone complex"/>
    <property type="evidence" value="ECO:0007669"/>
    <property type="project" value="InterPro"/>
</dbReference>
<dbReference type="PANTHER" id="PTHR32226:SF2">
    <property type="entry name" value="TELO2-INTERACTING PROTEIN 2"/>
    <property type="match status" value="1"/>
</dbReference>
<proteinExistence type="inferred from homology"/>
<dbReference type="EMBL" id="SPNW01000011">
    <property type="protein sequence ID" value="TIA91644.1"/>
    <property type="molecule type" value="Genomic_DNA"/>
</dbReference>
<dbReference type="GO" id="GO:0005829">
    <property type="term" value="C:cytosol"/>
    <property type="evidence" value="ECO:0007669"/>
    <property type="project" value="TreeGrafter"/>
</dbReference>
<evidence type="ECO:0000313" key="2">
    <source>
        <dbReference type="EMBL" id="TIA91644.1"/>
    </source>
</evidence>
<dbReference type="AlphaFoldDB" id="A0A4T0FV64"/>
<reference evidence="2 3" key="1">
    <citation type="submission" date="2019-03" db="EMBL/GenBank/DDBJ databases">
        <title>Sequencing 23 genomes of Wallemia ichthyophaga.</title>
        <authorList>
            <person name="Gostincar C."/>
        </authorList>
    </citation>
    <scope>NUCLEOTIDE SEQUENCE [LARGE SCALE GENOMIC DNA]</scope>
    <source>
        <strain evidence="2 3">EXF-5753</strain>
    </source>
</reference>
<accession>A0A4T0FV64</accession>
<organism evidence="2 3">
    <name type="scientific">Wallemia hederae</name>
    <dbReference type="NCBI Taxonomy" id="1540922"/>
    <lineage>
        <taxon>Eukaryota</taxon>
        <taxon>Fungi</taxon>
        <taxon>Dikarya</taxon>
        <taxon>Basidiomycota</taxon>
        <taxon>Wallemiomycotina</taxon>
        <taxon>Wallemiomycetes</taxon>
        <taxon>Wallemiales</taxon>
        <taxon>Wallemiaceae</taxon>
        <taxon>Wallemia</taxon>
    </lineage>
</organism>
<sequence length="388" mass="43298">MITEIKVASSTEFSSGEAVQAFIDNVNESDNAAAVISRLGPFFDCSEPWSSEQLSRNVLVSVQNLLENRSGNTIDTVQSVIFNHVKPYFTTQHKSVNTDTGRVRMRELASEHTDTIDTPPWKTQAYGIWGTLALLMSLADISKCWFMFLPPTMSMLDDHEPFFKLRGVKLLRTLIDALDAKTIQQAGLRTLWEGSLSTSLTFFAQEHGAELLVCTTEAMLALYRKSPADVNSLYKLTMESVIQPWFYAGDKLSVLLPTFTVLPQLLEAMGVYSARFLKAIIPQINRTLLSVSPPSQHSLPSQLAALNSLDTLIRVCDVRLQQRRVQILDGLVKSYVKADGNAEYAREYTRKLQSCYSTLKKAVPQVPNDLDALIRAYPPLKALDVDLA</sequence>
<comment type="caution">
    <text evidence="2">The sequence shown here is derived from an EMBL/GenBank/DDBJ whole genome shotgun (WGS) entry which is preliminary data.</text>
</comment>
<comment type="similarity">
    <text evidence="1">Belongs to the TTI2 family.</text>
</comment>
<gene>
    <name evidence="2" type="ORF">E3P99_00957</name>
</gene>
<dbReference type="InterPro" id="IPR018870">
    <property type="entry name" value="Tti2"/>
</dbReference>
<protein>
    <submittedName>
        <fullName evidence="2">Uncharacterized protein</fullName>
    </submittedName>
</protein>
<name>A0A4T0FV64_9BASI</name>